<proteinExistence type="predicted"/>
<dbReference type="CDD" id="cd16345">
    <property type="entry name" value="LMWP_ArsC"/>
    <property type="match status" value="1"/>
</dbReference>
<keyword evidence="4" id="KW-1185">Reference proteome</keyword>
<dbReference type="RefSeq" id="WP_198570405.1">
    <property type="nucleotide sequence ID" value="NZ_CP066167.1"/>
</dbReference>
<reference evidence="3 4" key="1">
    <citation type="submission" date="2020-12" db="EMBL/GenBank/DDBJ databases">
        <authorList>
            <person name="Shan Y."/>
        </authorList>
    </citation>
    <scope>NUCLEOTIDE SEQUENCE [LARGE SCALE GENOMIC DNA]</scope>
    <source>
        <strain evidence="4">csc3.9</strain>
    </source>
</reference>
<dbReference type="PANTHER" id="PTHR43428">
    <property type="entry name" value="ARSENATE REDUCTASE"/>
    <property type="match status" value="1"/>
</dbReference>
<name>A0A7T4R281_9GAMM</name>
<dbReference type="GO" id="GO:0046685">
    <property type="term" value="P:response to arsenic-containing substance"/>
    <property type="evidence" value="ECO:0007669"/>
    <property type="project" value="UniProtKB-KW"/>
</dbReference>
<sequence>MKLLFICTHNRCRSILCEAITRHMASQHANGSTVEVASAGSQPAGEVHPRTLEALARHGISTQGLRSQSWDDFADFNPDVAITVCDSAAGESCPLWMGRSQKVHWGLSDPSKVTGSEDEVRAAFDRTIESIQARVSALLALDWAELSGAALADALRDIHHTIGQQENQ</sequence>
<dbReference type="InterPro" id="IPR023485">
    <property type="entry name" value="Ptyr_pPase"/>
</dbReference>
<dbReference type="EMBL" id="CP066167">
    <property type="protein sequence ID" value="QQD18919.1"/>
    <property type="molecule type" value="Genomic_DNA"/>
</dbReference>
<evidence type="ECO:0000259" key="2">
    <source>
        <dbReference type="SMART" id="SM00226"/>
    </source>
</evidence>
<dbReference type="AlphaFoldDB" id="A0A7T4R281"/>
<feature type="domain" description="Phosphotyrosine protein phosphatase I" evidence="2">
    <location>
        <begin position="1"/>
        <end position="141"/>
    </location>
</feature>
<keyword evidence="1" id="KW-0059">Arsenical resistance</keyword>
<evidence type="ECO:0000313" key="4">
    <source>
        <dbReference type="Proteomes" id="UP000596063"/>
    </source>
</evidence>
<dbReference type="KEGG" id="snan:I6N98_03380"/>
<organism evidence="3 4">
    <name type="scientific">Spongiibacter nanhainus</name>
    <dbReference type="NCBI Taxonomy" id="2794344"/>
    <lineage>
        <taxon>Bacteria</taxon>
        <taxon>Pseudomonadati</taxon>
        <taxon>Pseudomonadota</taxon>
        <taxon>Gammaproteobacteria</taxon>
        <taxon>Cellvibrionales</taxon>
        <taxon>Spongiibacteraceae</taxon>
        <taxon>Spongiibacter</taxon>
    </lineage>
</organism>
<dbReference type="Pfam" id="PF01451">
    <property type="entry name" value="LMWPc"/>
    <property type="match status" value="1"/>
</dbReference>
<dbReference type="SMART" id="SM00226">
    <property type="entry name" value="LMWPc"/>
    <property type="match status" value="1"/>
</dbReference>
<protein>
    <submittedName>
        <fullName evidence="3">Arsenate reductase ArsC</fullName>
    </submittedName>
</protein>
<dbReference type="Gene3D" id="3.40.50.2300">
    <property type="match status" value="1"/>
</dbReference>
<accession>A0A7T4R281</accession>
<evidence type="ECO:0000313" key="3">
    <source>
        <dbReference type="EMBL" id="QQD18919.1"/>
    </source>
</evidence>
<gene>
    <name evidence="3" type="ORF">I6N98_03380</name>
</gene>
<evidence type="ECO:0000256" key="1">
    <source>
        <dbReference type="ARBA" id="ARBA00022849"/>
    </source>
</evidence>
<dbReference type="InterPro" id="IPR036196">
    <property type="entry name" value="Ptyr_pPase_sf"/>
</dbReference>
<dbReference type="PANTHER" id="PTHR43428:SF1">
    <property type="entry name" value="ARSENATE REDUCTASE"/>
    <property type="match status" value="1"/>
</dbReference>
<dbReference type="Proteomes" id="UP000596063">
    <property type="component" value="Chromosome"/>
</dbReference>
<dbReference type="SUPFAM" id="SSF52788">
    <property type="entry name" value="Phosphotyrosine protein phosphatases I"/>
    <property type="match status" value="1"/>
</dbReference>